<gene>
    <name evidence="2" type="ORF">MARPO_0107s0033</name>
</gene>
<keyword evidence="3" id="KW-1185">Reference proteome</keyword>
<feature type="compositionally biased region" description="Polar residues" evidence="1">
    <location>
        <begin position="27"/>
        <end position="37"/>
    </location>
</feature>
<feature type="region of interest" description="Disordered" evidence="1">
    <location>
        <begin position="1"/>
        <end position="46"/>
    </location>
</feature>
<feature type="compositionally biased region" description="Low complexity" evidence="1">
    <location>
        <begin position="1"/>
        <end position="16"/>
    </location>
</feature>
<accession>A0A2R6WD41</accession>
<evidence type="ECO:0000256" key="1">
    <source>
        <dbReference type="SAM" id="MobiDB-lite"/>
    </source>
</evidence>
<name>A0A2R6WD41_MARPO</name>
<dbReference type="EMBL" id="KZ772779">
    <property type="protein sequence ID" value="PTQ31766.1"/>
    <property type="molecule type" value="Genomic_DNA"/>
</dbReference>
<reference evidence="3" key="1">
    <citation type="journal article" date="2017" name="Cell">
        <title>Insights into land plant evolution garnered from the Marchantia polymorpha genome.</title>
        <authorList>
            <person name="Bowman J.L."/>
            <person name="Kohchi T."/>
            <person name="Yamato K.T."/>
            <person name="Jenkins J."/>
            <person name="Shu S."/>
            <person name="Ishizaki K."/>
            <person name="Yamaoka S."/>
            <person name="Nishihama R."/>
            <person name="Nakamura Y."/>
            <person name="Berger F."/>
            <person name="Adam C."/>
            <person name="Aki S.S."/>
            <person name="Althoff F."/>
            <person name="Araki T."/>
            <person name="Arteaga-Vazquez M.A."/>
            <person name="Balasubrmanian S."/>
            <person name="Barry K."/>
            <person name="Bauer D."/>
            <person name="Boehm C.R."/>
            <person name="Briginshaw L."/>
            <person name="Caballero-Perez J."/>
            <person name="Catarino B."/>
            <person name="Chen F."/>
            <person name="Chiyoda S."/>
            <person name="Chovatia M."/>
            <person name="Davies K.M."/>
            <person name="Delmans M."/>
            <person name="Demura T."/>
            <person name="Dierschke T."/>
            <person name="Dolan L."/>
            <person name="Dorantes-Acosta A.E."/>
            <person name="Eklund D.M."/>
            <person name="Florent S.N."/>
            <person name="Flores-Sandoval E."/>
            <person name="Fujiyama A."/>
            <person name="Fukuzawa H."/>
            <person name="Galik B."/>
            <person name="Grimanelli D."/>
            <person name="Grimwood J."/>
            <person name="Grossniklaus U."/>
            <person name="Hamada T."/>
            <person name="Haseloff J."/>
            <person name="Hetherington A.J."/>
            <person name="Higo A."/>
            <person name="Hirakawa Y."/>
            <person name="Hundley H.N."/>
            <person name="Ikeda Y."/>
            <person name="Inoue K."/>
            <person name="Inoue S.I."/>
            <person name="Ishida S."/>
            <person name="Jia Q."/>
            <person name="Kakita M."/>
            <person name="Kanazawa T."/>
            <person name="Kawai Y."/>
            <person name="Kawashima T."/>
            <person name="Kennedy M."/>
            <person name="Kinose K."/>
            <person name="Kinoshita T."/>
            <person name="Kohara Y."/>
            <person name="Koide E."/>
            <person name="Komatsu K."/>
            <person name="Kopischke S."/>
            <person name="Kubo M."/>
            <person name="Kyozuka J."/>
            <person name="Lagercrantz U."/>
            <person name="Lin S.S."/>
            <person name="Lindquist E."/>
            <person name="Lipzen A.M."/>
            <person name="Lu C.W."/>
            <person name="De Luna E."/>
            <person name="Martienssen R.A."/>
            <person name="Minamino N."/>
            <person name="Mizutani M."/>
            <person name="Mizutani M."/>
            <person name="Mochizuki N."/>
            <person name="Monte I."/>
            <person name="Mosher R."/>
            <person name="Nagasaki H."/>
            <person name="Nakagami H."/>
            <person name="Naramoto S."/>
            <person name="Nishitani K."/>
            <person name="Ohtani M."/>
            <person name="Okamoto T."/>
            <person name="Okumura M."/>
            <person name="Phillips J."/>
            <person name="Pollak B."/>
            <person name="Reinders A."/>
            <person name="Rovekamp M."/>
            <person name="Sano R."/>
            <person name="Sawa S."/>
            <person name="Schmid M.W."/>
            <person name="Shirakawa M."/>
            <person name="Solano R."/>
            <person name="Spunde A."/>
            <person name="Suetsugu N."/>
            <person name="Sugano S."/>
            <person name="Sugiyama A."/>
            <person name="Sun R."/>
            <person name="Suzuki Y."/>
            <person name="Takenaka M."/>
            <person name="Takezawa D."/>
            <person name="Tomogane H."/>
            <person name="Tsuzuki M."/>
            <person name="Ueda T."/>
            <person name="Umeda M."/>
            <person name="Ward J.M."/>
            <person name="Watanabe Y."/>
            <person name="Yazaki K."/>
            <person name="Yokoyama R."/>
            <person name="Yoshitake Y."/>
            <person name="Yotsui I."/>
            <person name="Zachgo S."/>
            <person name="Schmutz J."/>
        </authorList>
    </citation>
    <scope>NUCLEOTIDE SEQUENCE [LARGE SCALE GENOMIC DNA]</scope>
    <source>
        <strain evidence="3">Tak-1</strain>
    </source>
</reference>
<sequence>MHTGSGSRSRVGSTVTAVRGSECGSELRQNAIETNNGEGSGEEKQCGDASLHNELACLNFAGASEPAWPNNTSFVLCNTCTSEHSEAHSS</sequence>
<evidence type="ECO:0000313" key="3">
    <source>
        <dbReference type="Proteomes" id="UP000244005"/>
    </source>
</evidence>
<dbReference type="Proteomes" id="UP000244005">
    <property type="component" value="Unassembled WGS sequence"/>
</dbReference>
<evidence type="ECO:0000313" key="2">
    <source>
        <dbReference type="EMBL" id="PTQ31766.1"/>
    </source>
</evidence>
<protein>
    <submittedName>
        <fullName evidence="2">Uncharacterized protein</fullName>
    </submittedName>
</protein>
<dbReference type="Gramene" id="Mp1g29180.1">
    <property type="protein sequence ID" value="Mp1g29180.1.cds1"/>
    <property type="gene ID" value="Mp1g29180"/>
</dbReference>
<dbReference type="AlphaFoldDB" id="A0A2R6WD41"/>
<proteinExistence type="predicted"/>
<organism evidence="2 3">
    <name type="scientific">Marchantia polymorpha</name>
    <name type="common">Common liverwort</name>
    <name type="synonym">Marchantia aquatica</name>
    <dbReference type="NCBI Taxonomy" id="3197"/>
    <lineage>
        <taxon>Eukaryota</taxon>
        <taxon>Viridiplantae</taxon>
        <taxon>Streptophyta</taxon>
        <taxon>Embryophyta</taxon>
        <taxon>Marchantiophyta</taxon>
        <taxon>Marchantiopsida</taxon>
        <taxon>Marchantiidae</taxon>
        <taxon>Marchantiales</taxon>
        <taxon>Marchantiaceae</taxon>
        <taxon>Marchantia</taxon>
    </lineage>
</organism>